<protein>
    <submittedName>
        <fullName evidence="7">16S rRNA m(2)G 1207 methyltransferase</fullName>
    </submittedName>
</protein>
<evidence type="ECO:0000256" key="2">
    <source>
        <dbReference type="ARBA" id="ARBA00022552"/>
    </source>
</evidence>
<dbReference type="GO" id="GO:0008170">
    <property type="term" value="F:N-methyltransferase activity"/>
    <property type="evidence" value="ECO:0007669"/>
    <property type="project" value="UniProtKB-ARBA"/>
</dbReference>
<dbReference type="AlphaFoldDB" id="A0A1H3VUN8"/>
<dbReference type="RefSeq" id="WP_091384325.1">
    <property type="nucleotide sequence ID" value="NZ_FNQO01000001.1"/>
</dbReference>
<keyword evidence="4 7" id="KW-0808">Transferase</keyword>
<dbReference type="InterPro" id="IPR002052">
    <property type="entry name" value="DNA_methylase_N6_adenine_CS"/>
</dbReference>
<dbReference type="GO" id="GO:0008757">
    <property type="term" value="F:S-adenosylmethionine-dependent methyltransferase activity"/>
    <property type="evidence" value="ECO:0007669"/>
    <property type="project" value="InterPro"/>
</dbReference>
<organism evidence="7 8">
    <name type="scientific">Microbulbifer marinus</name>
    <dbReference type="NCBI Taxonomy" id="658218"/>
    <lineage>
        <taxon>Bacteria</taxon>
        <taxon>Pseudomonadati</taxon>
        <taxon>Pseudomonadota</taxon>
        <taxon>Gammaproteobacteria</taxon>
        <taxon>Cellvibrionales</taxon>
        <taxon>Microbulbiferaceae</taxon>
        <taxon>Microbulbifer</taxon>
    </lineage>
</organism>
<sequence length="336" mass="36986">MSALLCHELQNAPRETLWIADENSKALLQQGFTFTGDLLSNRWDIARLGEGKAGRSFFSDFHFEELGRNYRRIVFPVSKEKAIVHHVINRAAEFLGEGGELVLIGGKQSGIKTYAAKAAQRLGCAKQLQKHGAEYCSINPLQTRSGEAIEDQDYTALRPLAELNGLYSKPGLFGWNKIDRGSALLAKLFADHLPNSGDHVVDLGCGYGYLSTRLATHGDYYFTATDNNAAALIACRKNFEVQGLEGAVVPSDAGVELEANIADLLICNPPFHQGFQVEGDLTERFLRQSARLLKSSGSALFVVNEFIPLARKAREHFSTVTLLEKSGGFCTYRLSR</sequence>
<evidence type="ECO:0000313" key="7">
    <source>
        <dbReference type="EMBL" id="SDZ78479.1"/>
    </source>
</evidence>
<dbReference type="SUPFAM" id="SSF53335">
    <property type="entry name" value="S-adenosyl-L-methionine-dependent methyltransferases"/>
    <property type="match status" value="1"/>
</dbReference>
<dbReference type="EMBL" id="FNQO01000001">
    <property type="protein sequence ID" value="SDZ78479.1"/>
    <property type="molecule type" value="Genomic_DNA"/>
</dbReference>
<dbReference type="PANTHER" id="PTHR47816">
    <property type="entry name" value="RIBOSOMAL RNA SMALL SUBUNIT METHYLTRANSFERASE C"/>
    <property type="match status" value="1"/>
</dbReference>
<proteinExistence type="predicted"/>
<dbReference type="GO" id="GO:0003676">
    <property type="term" value="F:nucleic acid binding"/>
    <property type="evidence" value="ECO:0007669"/>
    <property type="project" value="InterPro"/>
</dbReference>
<evidence type="ECO:0000256" key="5">
    <source>
        <dbReference type="ARBA" id="ARBA00022691"/>
    </source>
</evidence>
<dbReference type="Pfam" id="PF05175">
    <property type="entry name" value="MTS"/>
    <property type="match status" value="1"/>
</dbReference>
<evidence type="ECO:0000256" key="3">
    <source>
        <dbReference type="ARBA" id="ARBA00022603"/>
    </source>
</evidence>
<reference evidence="8" key="1">
    <citation type="submission" date="2016-10" db="EMBL/GenBank/DDBJ databases">
        <authorList>
            <person name="Varghese N."/>
            <person name="Submissions S."/>
        </authorList>
    </citation>
    <scope>NUCLEOTIDE SEQUENCE [LARGE SCALE GENOMIC DNA]</scope>
    <source>
        <strain evidence="8">CGMCC 1.10657</strain>
    </source>
</reference>
<gene>
    <name evidence="7" type="ORF">SAMN05216562_0282</name>
</gene>
<dbReference type="InterPro" id="IPR046977">
    <property type="entry name" value="RsmC/RlmG"/>
</dbReference>
<evidence type="ECO:0000259" key="6">
    <source>
        <dbReference type="Pfam" id="PF05175"/>
    </source>
</evidence>
<dbReference type="GO" id="GO:0032259">
    <property type="term" value="P:methylation"/>
    <property type="evidence" value="ECO:0007669"/>
    <property type="project" value="UniProtKB-KW"/>
</dbReference>
<accession>A0A1H3VUN8</accession>
<dbReference type="GO" id="GO:0006364">
    <property type="term" value="P:rRNA processing"/>
    <property type="evidence" value="ECO:0007669"/>
    <property type="project" value="UniProtKB-KW"/>
</dbReference>
<keyword evidence="1" id="KW-0963">Cytoplasm</keyword>
<evidence type="ECO:0000256" key="4">
    <source>
        <dbReference type="ARBA" id="ARBA00022679"/>
    </source>
</evidence>
<keyword evidence="2" id="KW-0698">rRNA processing</keyword>
<feature type="domain" description="Methyltransferase small" evidence="6">
    <location>
        <begin position="166"/>
        <end position="332"/>
    </location>
</feature>
<dbReference type="PANTHER" id="PTHR47816:SF4">
    <property type="entry name" value="RIBOSOMAL RNA SMALL SUBUNIT METHYLTRANSFERASE C"/>
    <property type="match status" value="1"/>
</dbReference>
<dbReference type="CDD" id="cd02440">
    <property type="entry name" value="AdoMet_MTases"/>
    <property type="match status" value="1"/>
</dbReference>
<keyword evidence="3 7" id="KW-0489">Methyltransferase</keyword>
<dbReference type="Proteomes" id="UP000198658">
    <property type="component" value="Unassembled WGS sequence"/>
</dbReference>
<dbReference type="STRING" id="658218.SAMN05216562_0282"/>
<dbReference type="Gene3D" id="3.40.50.150">
    <property type="entry name" value="Vaccinia Virus protein VP39"/>
    <property type="match status" value="2"/>
</dbReference>
<keyword evidence="5" id="KW-0949">S-adenosyl-L-methionine</keyword>
<name>A0A1H3VUN8_9GAMM</name>
<evidence type="ECO:0000313" key="8">
    <source>
        <dbReference type="Proteomes" id="UP000198658"/>
    </source>
</evidence>
<evidence type="ECO:0000256" key="1">
    <source>
        <dbReference type="ARBA" id="ARBA00022490"/>
    </source>
</evidence>
<dbReference type="PROSITE" id="PS00092">
    <property type="entry name" value="N6_MTASE"/>
    <property type="match status" value="1"/>
</dbReference>
<dbReference type="InterPro" id="IPR029063">
    <property type="entry name" value="SAM-dependent_MTases_sf"/>
</dbReference>
<dbReference type="InterPro" id="IPR007848">
    <property type="entry name" value="Small_mtfrase_dom"/>
</dbReference>
<keyword evidence="8" id="KW-1185">Reference proteome</keyword>
<dbReference type="OrthoDB" id="29650at2"/>